<feature type="region of interest" description="Disordered" evidence="3">
    <location>
        <begin position="359"/>
        <end position="380"/>
    </location>
</feature>
<dbReference type="InterPro" id="IPR001878">
    <property type="entry name" value="Znf_CCHC"/>
</dbReference>
<keyword evidence="1" id="KW-0479">Metal-binding</keyword>
<proteinExistence type="predicted"/>
<feature type="compositionally biased region" description="Acidic residues" evidence="3">
    <location>
        <begin position="363"/>
        <end position="373"/>
    </location>
</feature>
<evidence type="ECO:0000256" key="3">
    <source>
        <dbReference type="SAM" id="MobiDB-lite"/>
    </source>
</evidence>
<keyword evidence="2" id="KW-0175">Coiled coil</keyword>
<sequence length="380" mass="41170">MGITVEPFWGDLDNEMPQEFIKAFNRSLIGKEEKVKIEAFPDFLGSGSIAEEWYEALTTETKASWALTRAAFAERFPKTQIVAKTVDEYEDEMLELTLEDSELGKKIDVAGRPTWSHIVWADKMAKLVAGAGYKGGKTLLSSVRKALPSILSEKLDEKYSTWDLFLAAVRAVSLEHLKRRAKELAKHEKEMNELTAKFKMLEVKMSRGGGGGGGSGSGSGGGGGGQNRGPGAGAGGGGAGAFGIGPVTDEMRKAVKAGVAAMKHHPDTAEGRKAHKGQQEEWIAKHGPTGWVTETKPYPLRLGTAPVGSNECYRCGMVGHRRGDCTVLQEKQLMKQEQSWRSICGKVLKEPVNMRWVGRTEYDSDSSDSDEEGNVGGSST</sequence>
<accession>A0A8H5C7M4</accession>
<evidence type="ECO:0000256" key="2">
    <source>
        <dbReference type="SAM" id="Coils"/>
    </source>
</evidence>
<dbReference type="Proteomes" id="UP000541558">
    <property type="component" value="Unassembled WGS sequence"/>
</dbReference>
<evidence type="ECO:0000256" key="1">
    <source>
        <dbReference type="PROSITE-ProRule" id="PRU00047"/>
    </source>
</evidence>
<evidence type="ECO:0000313" key="5">
    <source>
        <dbReference type="EMBL" id="KAF5336061.1"/>
    </source>
</evidence>
<keyword evidence="6" id="KW-1185">Reference proteome</keyword>
<protein>
    <recommendedName>
        <fullName evidence="4">CCHC-type domain-containing protein</fullName>
    </recommendedName>
</protein>
<feature type="compositionally biased region" description="Gly residues" evidence="3">
    <location>
        <begin position="207"/>
        <end position="234"/>
    </location>
</feature>
<dbReference type="EMBL" id="JAACJK010000059">
    <property type="protein sequence ID" value="KAF5336061.1"/>
    <property type="molecule type" value="Genomic_DNA"/>
</dbReference>
<comment type="caution">
    <text evidence="5">The sequence shown here is derived from an EMBL/GenBank/DDBJ whole genome shotgun (WGS) entry which is preliminary data.</text>
</comment>
<dbReference type="GO" id="GO:0003676">
    <property type="term" value="F:nucleic acid binding"/>
    <property type="evidence" value="ECO:0007669"/>
    <property type="project" value="InterPro"/>
</dbReference>
<name>A0A8H5C7M4_9AGAR</name>
<dbReference type="AlphaFoldDB" id="A0A8H5C7M4"/>
<dbReference type="GO" id="GO:0008270">
    <property type="term" value="F:zinc ion binding"/>
    <property type="evidence" value="ECO:0007669"/>
    <property type="project" value="UniProtKB-KW"/>
</dbReference>
<dbReference type="OrthoDB" id="2678560at2759"/>
<feature type="region of interest" description="Disordered" evidence="3">
    <location>
        <begin position="205"/>
        <end position="234"/>
    </location>
</feature>
<organism evidence="5 6">
    <name type="scientific">Ephemerocybe angulata</name>
    <dbReference type="NCBI Taxonomy" id="980116"/>
    <lineage>
        <taxon>Eukaryota</taxon>
        <taxon>Fungi</taxon>
        <taxon>Dikarya</taxon>
        <taxon>Basidiomycota</taxon>
        <taxon>Agaricomycotina</taxon>
        <taxon>Agaricomycetes</taxon>
        <taxon>Agaricomycetidae</taxon>
        <taxon>Agaricales</taxon>
        <taxon>Agaricineae</taxon>
        <taxon>Psathyrellaceae</taxon>
        <taxon>Ephemerocybe</taxon>
    </lineage>
</organism>
<dbReference type="PROSITE" id="PS50158">
    <property type="entry name" value="ZF_CCHC"/>
    <property type="match status" value="1"/>
</dbReference>
<gene>
    <name evidence="5" type="ORF">D9611_006250</name>
</gene>
<feature type="domain" description="CCHC-type" evidence="4">
    <location>
        <begin position="312"/>
        <end position="325"/>
    </location>
</feature>
<feature type="coiled-coil region" evidence="2">
    <location>
        <begin position="174"/>
        <end position="204"/>
    </location>
</feature>
<keyword evidence="1" id="KW-0862">Zinc</keyword>
<evidence type="ECO:0000313" key="6">
    <source>
        <dbReference type="Proteomes" id="UP000541558"/>
    </source>
</evidence>
<reference evidence="5 6" key="1">
    <citation type="journal article" date="2020" name="ISME J.">
        <title>Uncovering the hidden diversity of litter-decomposition mechanisms in mushroom-forming fungi.</title>
        <authorList>
            <person name="Floudas D."/>
            <person name="Bentzer J."/>
            <person name="Ahren D."/>
            <person name="Johansson T."/>
            <person name="Persson P."/>
            <person name="Tunlid A."/>
        </authorList>
    </citation>
    <scope>NUCLEOTIDE SEQUENCE [LARGE SCALE GENOMIC DNA]</scope>
    <source>
        <strain evidence="5 6">CBS 175.51</strain>
    </source>
</reference>
<evidence type="ECO:0000259" key="4">
    <source>
        <dbReference type="PROSITE" id="PS50158"/>
    </source>
</evidence>
<keyword evidence="1" id="KW-0863">Zinc-finger</keyword>